<evidence type="ECO:0000259" key="1">
    <source>
        <dbReference type="Pfam" id="PF01609"/>
    </source>
</evidence>
<evidence type="ECO:0000313" key="2">
    <source>
        <dbReference type="EMBL" id="VAX32337.1"/>
    </source>
</evidence>
<dbReference type="EMBL" id="UOGG01000195">
    <property type="protein sequence ID" value="VAX32337.1"/>
    <property type="molecule type" value="Genomic_DNA"/>
</dbReference>
<gene>
    <name evidence="2" type="ORF">MNBD_NITROSPINAE05-370</name>
</gene>
<dbReference type="GO" id="GO:0004803">
    <property type="term" value="F:transposase activity"/>
    <property type="evidence" value="ECO:0007669"/>
    <property type="project" value="InterPro"/>
</dbReference>
<dbReference type="InterPro" id="IPR002559">
    <property type="entry name" value="Transposase_11"/>
</dbReference>
<reference evidence="2" key="1">
    <citation type="submission" date="2018-06" db="EMBL/GenBank/DDBJ databases">
        <authorList>
            <person name="Zhirakovskaya E."/>
        </authorList>
    </citation>
    <scope>NUCLEOTIDE SEQUENCE</scope>
</reference>
<dbReference type="GO" id="GO:0006313">
    <property type="term" value="P:DNA transposition"/>
    <property type="evidence" value="ECO:0007669"/>
    <property type="project" value="InterPro"/>
</dbReference>
<dbReference type="AlphaFoldDB" id="A0A3B1DUP9"/>
<protein>
    <recommendedName>
        <fullName evidence="1">Transposase IS4-like domain-containing protein</fullName>
    </recommendedName>
</protein>
<name>A0A3B1DUP9_9ZZZZ</name>
<sequence>MRDPEKVANLPLPDNLLLPVPDTDFRDYLDEVDELLGFAPEILAAIESDLDAHAREKKRLRMEDRKFLESHTGDLPQLDIAQRNVLAQELDLAVGRPRMSGYAVYLFLMLRGFLGSLTSKVTRRFLRESMSLHAFLQSRGLKMPAGTTLLENVNLVSLRTRELIFDKQIERVLKEELDDFQELTIDSTAVKANSAWPTDGKILTGLLNRVYSLGQKLHVFGLENFPKGWVPRQLEEMGKLEFQICLNAGKPKSRGKMKKHYRKLLNRGESAANALSRELEPLQEDVNEEALPPSRRELLKRLLKRMGEDLADARRVIEYARERVFHDQKLPSTEKVLSLSDGSAAYIKKGARQPLIGYKPQLVRSQNGFVTSLIVPEGNAADSTQLEPAIADSIQRTGVLAQQVSTDDGYASAKGRQEVLETGVKILSISGAKGKKLTALEDWESEIYREARRNRSAVESLMFSIKDGFEFGELSRRGIDAVRNELLEKVLAYNSSRAILMKKRRLEKLRQAA</sequence>
<dbReference type="Pfam" id="PF01609">
    <property type="entry name" value="DDE_Tnp_1"/>
    <property type="match status" value="1"/>
</dbReference>
<accession>A0A3B1DUP9</accession>
<feature type="domain" description="Transposase IS4-like" evidence="1">
    <location>
        <begin position="352"/>
        <end position="494"/>
    </location>
</feature>
<organism evidence="2">
    <name type="scientific">hydrothermal vent metagenome</name>
    <dbReference type="NCBI Taxonomy" id="652676"/>
    <lineage>
        <taxon>unclassified sequences</taxon>
        <taxon>metagenomes</taxon>
        <taxon>ecological metagenomes</taxon>
    </lineage>
</organism>
<dbReference type="GO" id="GO:0003677">
    <property type="term" value="F:DNA binding"/>
    <property type="evidence" value="ECO:0007669"/>
    <property type="project" value="InterPro"/>
</dbReference>
<proteinExistence type="predicted"/>